<evidence type="ECO:0000313" key="5">
    <source>
        <dbReference type="Proteomes" id="UP000062833"/>
    </source>
</evidence>
<dbReference type="InterPro" id="IPR015813">
    <property type="entry name" value="Pyrv/PenolPyrv_kinase-like_dom"/>
</dbReference>
<keyword evidence="3" id="KW-0460">Magnesium</keyword>
<sequence length="397" mass="43040">MRHFRYLTPSQLTRLFFRAPQELTADSDPGLLAVALGGTLYTPANRADLVKDVLRQRDLGCASMVLCLEDSIPDADVPAAEGNVIAALARLAEHDGDLPMLFVRVRTADQLLALSRRAGASLAVLTGFVIPKFDNETGTGATFLEALHTAQAEQGLDGRRVAGHAPGRHLRIMPILESPAVIHLETRAAALTHIHELLSANREDILSVRIGATDMSSAFGLRRSRDLTIYDVNVVATVIGDIVNVLGRPDSGFVISGPVWEHYANTERVLRPQLRLTPFMGASERELRTRIMTANLDTLIREIELDLANGLLGKTVIHPTHVALVHAMSVVSHEEFLDATVIAGNVGGGAAASPYRNKMNEMKPHQAWAQRILLRAQAFGVAADDVTFVDLLEASMA</sequence>
<keyword evidence="5" id="KW-1185">Reference proteome</keyword>
<dbReference type="EMBL" id="CP012677">
    <property type="protein sequence ID" value="ALE93423.1"/>
    <property type="molecule type" value="Genomic_DNA"/>
</dbReference>
<comment type="cofactor">
    <cofactor evidence="1">
        <name>Mg(2+)</name>
        <dbReference type="ChEBI" id="CHEBI:18420"/>
    </cofactor>
</comment>
<dbReference type="InterPro" id="IPR040442">
    <property type="entry name" value="Pyrv_kinase-like_dom_sf"/>
</dbReference>
<reference evidence="5" key="1">
    <citation type="submission" date="2015-09" db="EMBL/GenBank/DDBJ databases">
        <title>Complete genome of Arthrobacter alpinus strain R3.8.</title>
        <authorList>
            <person name="See-Too W.S."/>
            <person name="Chan K.G."/>
        </authorList>
    </citation>
    <scope>NUCLEOTIDE SEQUENCE [LARGE SCALE GENOMIC DNA]</scope>
    <source>
        <strain evidence="5">R3.8</strain>
    </source>
</reference>
<dbReference type="PANTHER" id="PTHR32308">
    <property type="entry name" value="LYASE BETA SUBUNIT, PUTATIVE (AFU_ORTHOLOGUE AFUA_4G13030)-RELATED"/>
    <property type="match status" value="1"/>
</dbReference>
<dbReference type="PATRIC" id="fig|656366.3.peg.3393"/>
<evidence type="ECO:0000256" key="2">
    <source>
        <dbReference type="ARBA" id="ARBA00022723"/>
    </source>
</evidence>
<dbReference type="Pfam" id="PF15617">
    <property type="entry name" value="C-C_Bond_Lyase"/>
    <property type="match status" value="1"/>
</dbReference>
<dbReference type="GO" id="GO:0006107">
    <property type="term" value="P:oxaloacetate metabolic process"/>
    <property type="evidence" value="ECO:0007669"/>
    <property type="project" value="TreeGrafter"/>
</dbReference>
<dbReference type="Gene3D" id="3.20.20.60">
    <property type="entry name" value="Phosphoenolpyruvate-binding domains"/>
    <property type="match status" value="2"/>
</dbReference>
<protein>
    <submittedName>
        <fullName evidence="4">ATP/GTP-binding protein</fullName>
    </submittedName>
</protein>
<dbReference type="AlphaFoldDB" id="A0A0M4QYH2"/>
<evidence type="ECO:0000256" key="3">
    <source>
        <dbReference type="ARBA" id="ARBA00022842"/>
    </source>
</evidence>
<evidence type="ECO:0000256" key="1">
    <source>
        <dbReference type="ARBA" id="ARBA00001946"/>
    </source>
</evidence>
<name>A0A0M4QYH2_9MICC</name>
<dbReference type="SUPFAM" id="SSF51621">
    <property type="entry name" value="Phosphoenolpyruvate/pyruvate domain"/>
    <property type="match status" value="1"/>
</dbReference>
<dbReference type="RefSeq" id="WP_062008195.1">
    <property type="nucleotide sequence ID" value="NZ_CP012677.1"/>
</dbReference>
<proteinExistence type="predicted"/>
<dbReference type="OrthoDB" id="348111at2"/>
<dbReference type="GO" id="GO:0003824">
    <property type="term" value="F:catalytic activity"/>
    <property type="evidence" value="ECO:0007669"/>
    <property type="project" value="InterPro"/>
</dbReference>
<dbReference type="InterPro" id="IPR039480">
    <property type="entry name" value="C-C_Bond_Lyase-like"/>
</dbReference>
<evidence type="ECO:0000313" key="4">
    <source>
        <dbReference type="EMBL" id="ALE93423.1"/>
    </source>
</evidence>
<organism evidence="4 5">
    <name type="scientific">Arthrobacter alpinus</name>
    <dbReference type="NCBI Taxonomy" id="656366"/>
    <lineage>
        <taxon>Bacteria</taxon>
        <taxon>Bacillati</taxon>
        <taxon>Actinomycetota</taxon>
        <taxon>Actinomycetes</taxon>
        <taxon>Micrococcales</taxon>
        <taxon>Micrococcaceae</taxon>
        <taxon>Arthrobacter</taxon>
    </lineage>
</organism>
<dbReference type="Proteomes" id="UP000062833">
    <property type="component" value="Chromosome"/>
</dbReference>
<dbReference type="GO" id="GO:0000287">
    <property type="term" value="F:magnesium ion binding"/>
    <property type="evidence" value="ECO:0007669"/>
    <property type="project" value="TreeGrafter"/>
</dbReference>
<accession>A0A0M4QYH2</accession>
<dbReference type="KEGG" id="aaq:AOC05_15695"/>
<gene>
    <name evidence="4" type="ORF">AOC05_15695</name>
</gene>
<keyword evidence="2" id="KW-0479">Metal-binding</keyword>
<dbReference type="PANTHER" id="PTHR32308:SF10">
    <property type="entry name" value="CITRATE LYASE SUBUNIT BETA"/>
    <property type="match status" value="1"/>
</dbReference>